<dbReference type="SUPFAM" id="SSF158997">
    <property type="entry name" value="Trm112p-like"/>
    <property type="match status" value="1"/>
</dbReference>
<proteinExistence type="predicted"/>
<dbReference type="Gene3D" id="3.40.50.150">
    <property type="entry name" value="Vaccinia Virus protein VP39"/>
    <property type="match status" value="1"/>
</dbReference>
<protein>
    <recommendedName>
        <fullName evidence="2">Methyltransferase domain-containing protein</fullName>
    </recommendedName>
</protein>
<dbReference type="EMBL" id="BARV01018411">
    <property type="protein sequence ID" value="GAI19671.1"/>
    <property type="molecule type" value="Genomic_DNA"/>
</dbReference>
<dbReference type="SUPFAM" id="SSF53335">
    <property type="entry name" value="S-adenosyl-L-methionine-dependent methyltransferases"/>
    <property type="match status" value="1"/>
</dbReference>
<name>X1MNQ6_9ZZZZ</name>
<organism evidence="1">
    <name type="scientific">marine sediment metagenome</name>
    <dbReference type="NCBI Taxonomy" id="412755"/>
    <lineage>
        <taxon>unclassified sequences</taxon>
        <taxon>metagenomes</taxon>
        <taxon>ecological metagenomes</taxon>
    </lineage>
</organism>
<dbReference type="GO" id="GO:0043565">
    <property type="term" value="F:sequence-specific DNA binding"/>
    <property type="evidence" value="ECO:0007669"/>
    <property type="project" value="InterPro"/>
</dbReference>
<accession>X1MNQ6</accession>
<evidence type="ECO:0008006" key="2">
    <source>
        <dbReference type="Google" id="ProtNLM"/>
    </source>
</evidence>
<comment type="caution">
    <text evidence="1">The sequence shown here is derived from an EMBL/GenBank/DDBJ whole genome shotgun (WGS) entry which is preliminary data.</text>
</comment>
<gene>
    <name evidence="1" type="ORF">S06H3_31146</name>
</gene>
<evidence type="ECO:0000313" key="1">
    <source>
        <dbReference type="EMBL" id="GAI19671.1"/>
    </source>
</evidence>
<sequence length="179" mass="21066">MLESCLDYLCCPNCKKNLIINNNKFVCNYCNIEFGISEDIIKMLPRTGEYSDITIKKWDLIYKKQQINNSYYSEFEHYNNFYFKDTYIQLKKEKSFGKNLVYLEIGCGQFFLGQKISNEFKIIIGIDISFEALKIAKKMLDEKFKRQVVESVLSGSVSQVELARKYTISPLLISRYKKE</sequence>
<dbReference type="SUPFAM" id="SSF48295">
    <property type="entry name" value="TrpR-like"/>
    <property type="match status" value="1"/>
</dbReference>
<dbReference type="InterPro" id="IPR010921">
    <property type="entry name" value="Trp_repressor/repl_initiator"/>
</dbReference>
<reference evidence="1" key="1">
    <citation type="journal article" date="2014" name="Front. Microbiol.">
        <title>High frequency of phylogenetically diverse reductive dehalogenase-homologous genes in deep subseafloor sedimentary metagenomes.</title>
        <authorList>
            <person name="Kawai M."/>
            <person name="Futagami T."/>
            <person name="Toyoda A."/>
            <person name="Takaki Y."/>
            <person name="Nishi S."/>
            <person name="Hori S."/>
            <person name="Arai W."/>
            <person name="Tsubouchi T."/>
            <person name="Morono Y."/>
            <person name="Uchiyama I."/>
            <person name="Ito T."/>
            <person name="Fujiyama A."/>
            <person name="Inagaki F."/>
            <person name="Takami H."/>
        </authorList>
    </citation>
    <scope>NUCLEOTIDE SEQUENCE</scope>
    <source>
        <strain evidence="1">Expedition CK06-06</strain>
    </source>
</reference>
<dbReference type="AlphaFoldDB" id="X1MNQ6"/>
<dbReference type="Gene3D" id="2.20.25.10">
    <property type="match status" value="1"/>
</dbReference>
<dbReference type="InterPro" id="IPR029063">
    <property type="entry name" value="SAM-dependent_MTases_sf"/>
</dbReference>